<evidence type="ECO:0000313" key="2">
    <source>
        <dbReference type="Ensembl" id="ENSSORP00005056385.1"/>
    </source>
</evidence>
<protein>
    <submittedName>
        <fullName evidence="2">Uncharacterized protein</fullName>
    </submittedName>
</protein>
<keyword evidence="1" id="KW-1133">Transmembrane helix</keyword>
<feature type="transmembrane region" description="Helical" evidence="1">
    <location>
        <begin position="48"/>
        <end position="68"/>
    </location>
</feature>
<name>A0A673CQ31_9TELE</name>
<sequence>YLSKGLNITTPTPQRIHSSYWTFFRVNSHKRLTANHSPSRIHYDKHVLTGYSVSALLPSAGVLLCFSVNERL</sequence>
<keyword evidence="1" id="KW-0472">Membrane</keyword>
<proteinExistence type="predicted"/>
<organism evidence="2 3">
    <name type="scientific">Sphaeramia orbicularis</name>
    <name type="common">orbiculate cardinalfish</name>
    <dbReference type="NCBI Taxonomy" id="375764"/>
    <lineage>
        <taxon>Eukaryota</taxon>
        <taxon>Metazoa</taxon>
        <taxon>Chordata</taxon>
        <taxon>Craniata</taxon>
        <taxon>Vertebrata</taxon>
        <taxon>Euteleostomi</taxon>
        <taxon>Actinopterygii</taxon>
        <taxon>Neopterygii</taxon>
        <taxon>Teleostei</taxon>
        <taxon>Neoteleostei</taxon>
        <taxon>Acanthomorphata</taxon>
        <taxon>Gobiaria</taxon>
        <taxon>Kurtiformes</taxon>
        <taxon>Apogonoidei</taxon>
        <taxon>Apogonidae</taxon>
        <taxon>Apogoninae</taxon>
        <taxon>Sphaeramia</taxon>
    </lineage>
</organism>
<reference evidence="2" key="1">
    <citation type="submission" date="2019-06" db="EMBL/GenBank/DDBJ databases">
        <authorList>
            <consortium name="Wellcome Sanger Institute Data Sharing"/>
        </authorList>
    </citation>
    <scope>NUCLEOTIDE SEQUENCE [LARGE SCALE GENOMIC DNA]</scope>
</reference>
<dbReference type="Proteomes" id="UP000472271">
    <property type="component" value="Chromosome 4"/>
</dbReference>
<reference evidence="2" key="2">
    <citation type="submission" date="2025-08" db="UniProtKB">
        <authorList>
            <consortium name="Ensembl"/>
        </authorList>
    </citation>
    <scope>IDENTIFICATION</scope>
</reference>
<reference evidence="2" key="3">
    <citation type="submission" date="2025-09" db="UniProtKB">
        <authorList>
            <consortium name="Ensembl"/>
        </authorList>
    </citation>
    <scope>IDENTIFICATION</scope>
</reference>
<dbReference type="AlphaFoldDB" id="A0A673CQ31"/>
<evidence type="ECO:0000256" key="1">
    <source>
        <dbReference type="SAM" id="Phobius"/>
    </source>
</evidence>
<evidence type="ECO:0000313" key="3">
    <source>
        <dbReference type="Proteomes" id="UP000472271"/>
    </source>
</evidence>
<keyword evidence="3" id="KW-1185">Reference proteome</keyword>
<keyword evidence="1" id="KW-0812">Transmembrane</keyword>
<dbReference type="InParanoid" id="A0A673CQ31"/>
<accession>A0A673CQ31</accession>
<dbReference type="Ensembl" id="ENSSORT00005057681.1">
    <property type="protein sequence ID" value="ENSSORP00005056385.1"/>
    <property type="gene ID" value="ENSSORG00005025090.1"/>
</dbReference>